<reference evidence="1 2" key="1">
    <citation type="submission" date="2019-03" db="EMBL/GenBank/DDBJ databases">
        <title>Single cell metagenomics reveals metabolic interactions within the superorganism composed of flagellate Streblomastix strix and complex community of Bacteroidetes bacteria on its surface.</title>
        <authorList>
            <person name="Treitli S.C."/>
            <person name="Kolisko M."/>
            <person name="Husnik F."/>
            <person name="Keeling P."/>
            <person name="Hampl V."/>
        </authorList>
    </citation>
    <scope>NUCLEOTIDE SEQUENCE [LARGE SCALE GENOMIC DNA]</scope>
    <source>
        <strain evidence="1">ST1C</strain>
    </source>
</reference>
<comment type="caution">
    <text evidence="1">The sequence shown here is derived from an EMBL/GenBank/DDBJ whole genome shotgun (WGS) entry which is preliminary data.</text>
</comment>
<dbReference type="AlphaFoldDB" id="A0A5J4TLR2"/>
<accession>A0A5J4TLR2</accession>
<evidence type="ECO:0000313" key="2">
    <source>
        <dbReference type="Proteomes" id="UP000324800"/>
    </source>
</evidence>
<evidence type="ECO:0000313" key="1">
    <source>
        <dbReference type="EMBL" id="KAA6358471.1"/>
    </source>
</evidence>
<sequence>MFSEVFGSGLIAQKYEKAPVTSEKDDVLVEKFLRQKSTTLHKSAETKTQTDNAKKSLQMGLKQILQDIDSES</sequence>
<name>A0A5J4TLR2_9EUKA</name>
<organism evidence="1 2">
    <name type="scientific">Streblomastix strix</name>
    <dbReference type="NCBI Taxonomy" id="222440"/>
    <lineage>
        <taxon>Eukaryota</taxon>
        <taxon>Metamonada</taxon>
        <taxon>Preaxostyla</taxon>
        <taxon>Oxymonadida</taxon>
        <taxon>Streblomastigidae</taxon>
        <taxon>Streblomastix</taxon>
    </lineage>
</organism>
<proteinExistence type="predicted"/>
<gene>
    <name evidence="1" type="ORF">EZS28_046002</name>
</gene>
<dbReference type="EMBL" id="SNRW01029814">
    <property type="protein sequence ID" value="KAA6358471.1"/>
    <property type="molecule type" value="Genomic_DNA"/>
</dbReference>
<protein>
    <submittedName>
        <fullName evidence="1">Uncharacterized protein</fullName>
    </submittedName>
</protein>
<dbReference type="Proteomes" id="UP000324800">
    <property type="component" value="Unassembled WGS sequence"/>
</dbReference>